<protein>
    <recommendedName>
        <fullName evidence="4">Type III effector protein</fullName>
    </recommendedName>
</protein>
<feature type="region of interest" description="Disordered" evidence="1">
    <location>
        <begin position="1"/>
        <end position="47"/>
    </location>
</feature>
<organism evidence="2 3">
    <name type="scientific">Caldimonas mangrovi</name>
    <dbReference type="NCBI Taxonomy" id="2944811"/>
    <lineage>
        <taxon>Bacteria</taxon>
        <taxon>Pseudomonadati</taxon>
        <taxon>Pseudomonadota</taxon>
        <taxon>Betaproteobacteria</taxon>
        <taxon>Burkholderiales</taxon>
        <taxon>Sphaerotilaceae</taxon>
        <taxon>Caldimonas</taxon>
    </lineage>
</organism>
<feature type="compositionally biased region" description="Pro residues" evidence="1">
    <location>
        <begin position="1"/>
        <end position="22"/>
    </location>
</feature>
<sequence>MPDLPSTPPSGSPTPWLDPPVRPRSAGNAPAAARNAAPAQRSAEARSNASPFMNLHADIHHEISKRLDVTSNIQLARATESMEPGVAADYRDAARRKAKDFLCGIDPHQPKHPTALFEERAALDRIVGRFVSEPAASAEHREAGDADIAALTRLKLHVLKTECNEAHRACLTHLVMPARSAGPETSKAYHQILDSIRDMKNPEAQAQALVRYLFTVPLDGFPSAPSASADRTSLLGRFGTLVGRALSASGRNDGSNGVLGAPPPGWQPPVRGSAEQLLRELVQQAPHIGRALDMAAALPAYPSPDPVTPQTIADVFSARLPHHPSMPFARFDYLAACQRHMRTSTGTRPGSCPVANT</sequence>
<gene>
    <name evidence="2" type="ORF">M8A51_24980</name>
</gene>
<evidence type="ECO:0000256" key="1">
    <source>
        <dbReference type="SAM" id="MobiDB-lite"/>
    </source>
</evidence>
<keyword evidence="3" id="KW-1185">Reference proteome</keyword>
<proteinExistence type="predicted"/>
<comment type="caution">
    <text evidence="2">The sequence shown here is derived from an EMBL/GenBank/DDBJ whole genome shotgun (WGS) entry which is preliminary data.</text>
</comment>
<dbReference type="Proteomes" id="UP001165541">
    <property type="component" value="Unassembled WGS sequence"/>
</dbReference>
<evidence type="ECO:0008006" key="4">
    <source>
        <dbReference type="Google" id="ProtNLM"/>
    </source>
</evidence>
<dbReference type="RefSeq" id="WP_251781341.1">
    <property type="nucleotide sequence ID" value="NZ_JAMKFE010000024.1"/>
</dbReference>
<name>A0ABT0YW36_9BURK</name>
<accession>A0ABT0YW36</accession>
<evidence type="ECO:0000313" key="3">
    <source>
        <dbReference type="Proteomes" id="UP001165541"/>
    </source>
</evidence>
<dbReference type="EMBL" id="JAMKFE010000024">
    <property type="protein sequence ID" value="MCM5682798.1"/>
    <property type="molecule type" value="Genomic_DNA"/>
</dbReference>
<feature type="compositionally biased region" description="Low complexity" evidence="1">
    <location>
        <begin position="23"/>
        <end position="47"/>
    </location>
</feature>
<evidence type="ECO:0000313" key="2">
    <source>
        <dbReference type="EMBL" id="MCM5682798.1"/>
    </source>
</evidence>
<reference evidence="2" key="1">
    <citation type="submission" date="2022-05" db="EMBL/GenBank/DDBJ databases">
        <title>Schlegelella sp. nov., isolated from mangrove soil.</title>
        <authorList>
            <person name="Liu Y."/>
            <person name="Ge X."/>
            <person name="Liu W."/>
        </authorList>
    </citation>
    <scope>NUCLEOTIDE SEQUENCE</scope>
    <source>
        <strain evidence="2">S2-27</strain>
    </source>
</reference>